<evidence type="ECO:0000313" key="2">
    <source>
        <dbReference type="Proteomes" id="UP000193642"/>
    </source>
</evidence>
<organism evidence="1 2">
    <name type="scientific">Rhizoclosmatium globosum</name>
    <dbReference type="NCBI Taxonomy" id="329046"/>
    <lineage>
        <taxon>Eukaryota</taxon>
        <taxon>Fungi</taxon>
        <taxon>Fungi incertae sedis</taxon>
        <taxon>Chytridiomycota</taxon>
        <taxon>Chytridiomycota incertae sedis</taxon>
        <taxon>Chytridiomycetes</taxon>
        <taxon>Chytridiales</taxon>
        <taxon>Chytriomycetaceae</taxon>
        <taxon>Rhizoclosmatium</taxon>
    </lineage>
</organism>
<sequence length="162" mass="18515">MASTTLLPFESYYGAILNRDDVTLLVEACIAGLATSFTTVPRKVQVRSGSVVAFREREDGARWRDSNRWSPSKVQGCFLQYQEVEVGPWGKRIKTDGLIKRTLTVIGSDGGRWRVIGYFRQKDLGKVRSRKSCFFGVVYHRAELRGRKPQFDIRRKARTVPK</sequence>
<comment type="caution">
    <text evidence="1">The sequence shown here is derived from an EMBL/GenBank/DDBJ whole genome shotgun (WGS) entry which is preliminary data.</text>
</comment>
<dbReference type="Proteomes" id="UP000193642">
    <property type="component" value="Unassembled WGS sequence"/>
</dbReference>
<dbReference type="EMBL" id="MCGO01000006">
    <property type="protein sequence ID" value="ORY51130.1"/>
    <property type="molecule type" value="Genomic_DNA"/>
</dbReference>
<proteinExistence type="predicted"/>
<reference evidence="1 2" key="1">
    <citation type="submission" date="2016-07" db="EMBL/GenBank/DDBJ databases">
        <title>Pervasive Adenine N6-methylation of Active Genes in Fungi.</title>
        <authorList>
            <consortium name="DOE Joint Genome Institute"/>
            <person name="Mondo S.J."/>
            <person name="Dannebaum R.O."/>
            <person name="Kuo R.C."/>
            <person name="Labutti K."/>
            <person name="Haridas S."/>
            <person name="Kuo A."/>
            <person name="Salamov A."/>
            <person name="Ahrendt S.R."/>
            <person name="Lipzen A."/>
            <person name="Sullivan W."/>
            <person name="Andreopoulos W.B."/>
            <person name="Clum A."/>
            <person name="Lindquist E."/>
            <person name="Daum C."/>
            <person name="Ramamoorthy G.K."/>
            <person name="Gryganskyi A."/>
            <person name="Culley D."/>
            <person name="Magnuson J.K."/>
            <person name="James T.Y."/>
            <person name="O'Malley M.A."/>
            <person name="Stajich J.E."/>
            <person name="Spatafora J.W."/>
            <person name="Visel A."/>
            <person name="Grigoriev I.V."/>
        </authorList>
    </citation>
    <scope>NUCLEOTIDE SEQUENCE [LARGE SCALE GENOMIC DNA]</scope>
    <source>
        <strain evidence="1 2">JEL800</strain>
    </source>
</reference>
<dbReference type="Pfam" id="PF09729">
    <property type="entry name" value="Gti1_Pac2"/>
    <property type="match status" value="1"/>
</dbReference>
<dbReference type="GO" id="GO:0003677">
    <property type="term" value="F:DNA binding"/>
    <property type="evidence" value="ECO:0007669"/>
    <property type="project" value="TreeGrafter"/>
</dbReference>
<dbReference type="OrthoDB" id="5572844at2759"/>
<accession>A0A1Y2CVR2</accession>
<gene>
    <name evidence="1" type="ORF">BCR33DRAFT_713042</name>
</gene>
<keyword evidence="2" id="KW-1185">Reference proteome</keyword>
<evidence type="ECO:0000313" key="1">
    <source>
        <dbReference type="EMBL" id="ORY51130.1"/>
    </source>
</evidence>
<dbReference type="PANTHER" id="PTHR28027:SF2">
    <property type="entry name" value="TRANSCRIPTIONAL REGULATOR MIT1"/>
    <property type="match status" value="1"/>
</dbReference>
<dbReference type="AlphaFoldDB" id="A0A1Y2CVR2"/>
<dbReference type="PANTHER" id="PTHR28027">
    <property type="entry name" value="TRANSCRIPTIONAL REGULATOR MIT1"/>
    <property type="match status" value="1"/>
</dbReference>
<dbReference type="InterPro" id="IPR018608">
    <property type="entry name" value="Gti1/Pac2"/>
</dbReference>
<name>A0A1Y2CVR2_9FUNG</name>
<protein>
    <submittedName>
        <fullName evidence="1">Uncharacterized protein</fullName>
    </submittedName>
</protein>